<dbReference type="EnsemblMetazoa" id="AMAM020990-RA">
    <property type="protein sequence ID" value="AMAM020990-PA"/>
    <property type="gene ID" value="AMAM020990"/>
</dbReference>
<dbReference type="Gene3D" id="3.40.50.300">
    <property type="entry name" value="P-loop containing nucleotide triphosphate hydrolases"/>
    <property type="match status" value="1"/>
</dbReference>
<dbReference type="GO" id="GO:0060294">
    <property type="term" value="P:cilium movement involved in cell motility"/>
    <property type="evidence" value="ECO:0007669"/>
    <property type="project" value="TreeGrafter"/>
</dbReference>
<dbReference type="GO" id="GO:0045505">
    <property type="term" value="F:dynein intermediate chain binding"/>
    <property type="evidence" value="ECO:0007669"/>
    <property type="project" value="InterPro"/>
</dbReference>
<dbReference type="PANTHER" id="PTHR10676">
    <property type="entry name" value="DYNEIN HEAVY CHAIN FAMILY PROTEIN"/>
    <property type="match status" value="1"/>
</dbReference>
<name>A0A182T757_9DIPT</name>
<comment type="similarity">
    <text evidence="1">Belongs to the dynein heavy chain family.</text>
</comment>
<organism evidence="3 4">
    <name type="scientific">Anopheles maculatus</name>
    <dbReference type="NCBI Taxonomy" id="74869"/>
    <lineage>
        <taxon>Eukaryota</taxon>
        <taxon>Metazoa</taxon>
        <taxon>Ecdysozoa</taxon>
        <taxon>Arthropoda</taxon>
        <taxon>Hexapoda</taxon>
        <taxon>Insecta</taxon>
        <taxon>Pterygota</taxon>
        <taxon>Neoptera</taxon>
        <taxon>Endopterygota</taxon>
        <taxon>Diptera</taxon>
        <taxon>Nematocera</taxon>
        <taxon>Culicoidea</taxon>
        <taxon>Culicidae</taxon>
        <taxon>Anophelinae</taxon>
        <taxon>Anopheles</taxon>
        <taxon>Anopheles maculatus group</taxon>
    </lineage>
</organism>
<dbReference type="AlphaFoldDB" id="A0A182T757"/>
<dbReference type="PANTHER" id="PTHR10676:SF183">
    <property type="entry name" value="DYNEIN AXONEMAL HEAVY CHAIN 2"/>
    <property type="match status" value="1"/>
</dbReference>
<dbReference type="InterPro" id="IPR027417">
    <property type="entry name" value="P-loop_NTPase"/>
</dbReference>
<dbReference type="VEuPathDB" id="VectorBase:AMAM020990"/>
<dbReference type="GO" id="GO:0005930">
    <property type="term" value="C:axoneme"/>
    <property type="evidence" value="ECO:0007669"/>
    <property type="project" value="TreeGrafter"/>
</dbReference>
<reference evidence="4" key="1">
    <citation type="submission" date="2013-09" db="EMBL/GenBank/DDBJ databases">
        <title>The Genome Sequence of Anopheles maculatus species B.</title>
        <authorList>
            <consortium name="The Broad Institute Genomics Platform"/>
            <person name="Neafsey D.E."/>
            <person name="Besansky N."/>
            <person name="Howell P."/>
            <person name="Walton C."/>
            <person name="Young S.K."/>
            <person name="Zeng Q."/>
            <person name="Gargeya S."/>
            <person name="Fitzgerald M."/>
            <person name="Haas B."/>
            <person name="Abouelleil A."/>
            <person name="Allen A.W."/>
            <person name="Alvarado L."/>
            <person name="Arachchi H.M."/>
            <person name="Berlin A.M."/>
            <person name="Chapman S.B."/>
            <person name="Gainer-Dewar J."/>
            <person name="Goldberg J."/>
            <person name="Griggs A."/>
            <person name="Gujja S."/>
            <person name="Hansen M."/>
            <person name="Howarth C."/>
            <person name="Imamovic A."/>
            <person name="Ireland A."/>
            <person name="Larimer J."/>
            <person name="McCowan C."/>
            <person name="Murphy C."/>
            <person name="Pearson M."/>
            <person name="Poon T.W."/>
            <person name="Priest M."/>
            <person name="Roberts A."/>
            <person name="Saif S."/>
            <person name="Shea T."/>
            <person name="Sisk P."/>
            <person name="Sykes S."/>
            <person name="Wortman J."/>
            <person name="Nusbaum C."/>
            <person name="Birren B."/>
        </authorList>
    </citation>
    <scope>NUCLEOTIDE SEQUENCE [LARGE SCALE GENOMIC DNA]</scope>
    <source>
        <strain evidence="4">maculatus3</strain>
    </source>
</reference>
<feature type="domain" description="Dynein heavy chain AAA module D4" evidence="2">
    <location>
        <begin position="1"/>
        <end position="202"/>
    </location>
</feature>
<dbReference type="GO" id="GO:0097729">
    <property type="term" value="C:9+2 motile cilium"/>
    <property type="evidence" value="ECO:0007669"/>
    <property type="project" value="TreeGrafter"/>
</dbReference>
<evidence type="ECO:0000259" key="2">
    <source>
        <dbReference type="Pfam" id="PF12780"/>
    </source>
</evidence>
<dbReference type="GO" id="GO:0030286">
    <property type="term" value="C:dynein complex"/>
    <property type="evidence" value="ECO:0007669"/>
    <property type="project" value="InterPro"/>
</dbReference>
<dbReference type="InterPro" id="IPR024317">
    <property type="entry name" value="Dynein_heavy_chain_D4_dom"/>
</dbReference>
<dbReference type="Pfam" id="PF12780">
    <property type="entry name" value="AAA_8"/>
    <property type="match status" value="1"/>
</dbReference>
<keyword evidence="4" id="KW-1185">Reference proteome</keyword>
<protein>
    <recommendedName>
        <fullName evidence="2">Dynein heavy chain AAA module D4 domain-containing protein</fullName>
    </recommendedName>
</protein>
<proteinExistence type="inferred from homology"/>
<dbReference type="GO" id="GO:0051959">
    <property type="term" value="F:dynein light intermediate chain binding"/>
    <property type="evidence" value="ECO:0007669"/>
    <property type="project" value="InterPro"/>
</dbReference>
<evidence type="ECO:0000256" key="1">
    <source>
        <dbReference type="ARBA" id="ARBA00008887"/>
    </source>
</evidence>
<dbReference type="Proteomes" id="UP000075901">
    <property type="component" value="Unassembled WGS sequence"/>
</dbReference>
<evidence type="ECO:0000313" key="4">
    <source>
        <dbReference type="Proteomes" id="UP000075901"/>
    </source>
</evidence>
<reference evidence="3" key="2">
    <citation type="submission" date="2020-05" db="UniProtKB">
        <authorList>
            <consortium name="EnsemblMetazoa"/>
        </authorList>
    </citation>
    <scope>IDENTIFICATION</scope>
    <source>
        <strain evidence="3">maculatus3</strain>
    </source>
</reference>
<sequence>MILMGHPGGGRTVVCQLAARLSPSKPITFHRLNVKARDEPEAIESEFSRLFQVCLEQPGVVRLVMVNLDDIAETEPNERLMELLGGIIAGEELGVLFCENTSTEQQTSSKTAEGTDSVVSTMDSWQKVRANLHFVLCLPLNVAAFRTILQRYPSLARVLTVDCMHDWPEASLLEISKKYLLKNVPLDVHIQGAEADSSVKKTRRRESLIQSTEDRLQIATHDLLFRIHYAVQTEATLPTAAKRNIIAPCSWYFELLDTFERSVVVSWRVLGSE</sequence>
<dbReference type="GO" id="GO:0008569">
    <property type="term" value="F:minus-end-directed microtubule motor activity"/>
    <property type="evidence" value="ECO:0007669"/>
    <property type="project" value="TreeGrafter"/>
</dbReference>
<accession>A0A182T757</accession>
<dbReference type="InterPro" id="IPR026983">
    <property type="entry name" value="DHC"/>
</dbReference>
<evidence type="ECO:0000313" key="3">
    <source>
        <dbReference type="EnsemblMetazoa" id="AMAM020990-PA"/>
    </source>
</evidence>
<dbReference type="SUPFAM" id="SSF52540">
    <property type="entry name" value="P-loop containing nucleoside triphosphate hydrolases"/>
    <property type="match status" value="1"/>
</dbReference>